<keyword evidence="2" id="KW-1185">Reference proteome</keyword>
<dbReference type="InterPro" id="IPR007554">
    <property type="entry name" value="Glycerophosphate_synth"/>
</dbReference>
<dbReference type="Pfam" id="PF04464">
    <property type="entry name" value="Glyphos_transf"/>
    <property type="match status" value="1"/>
</dbReference>
<dbReference type="InterPro" id="IPR051612">
    <property type="entry name" value="Teichoic_Acid_Biosynth"/>
</dbReference>
<dbReference type="PANTHER" id="PTHR37316:SF3">
    <property type="entry name" value="TEICHOIC ACID GLYCEROL-PHOSPHATE TRANSFERASE"/>
    <property type="match status" value="1"/>
</dbReference>
<evidence type="ECO:0000313" key="2">
    <source>
        <dbReference type="Proteomes" id="UP000037274"/>
    </source>
</evidence>
<evidence type="ECO:0000313" key="1">
    <source>
        <dbReference type="EMBL" id="KMS77770.1"/>
    </source>
</evidence>
<name>A0ABR5HVV7_STRLW</name>
<gene>
    <name evidence="1" type="ORF">ACH49_19130</name>
</gene>
<organism evidence="1 2">
    <name type="scientific">Streptomyces leeuwenhoekii</name>
    <dbReference type="NCBI Taxonomy" id="1437453"/>
    <lineage>
        <taxon>Bacteria</taxon>
        <taxon>Bacillati</taxon>
        <taxon>Actinomycetota</taxon>
        <taxon>Actinomycetes</taxon>
        <taxon>Kitasatosporales</taxon>
        <taxon>Streptomycetaceae</taxon>
        <taxon>Streptomyces</taxon>
    </lineage>
</organism>
<dbReference type="Proteomes" id="UP000037274">
    <property type="component" value="Unassembled WGS sequence"/>
</dbReference>
<sequence length="118" mass="13048">IMFDYANLDRPIVVYADDWDVYRETRGVYFDLTAAPPGPVARTPEELARVFRDGSYAGPVSAALRAAFRERFCEFDDGRAAERVVRRVLLGEPPEAIPPVTPLAERVPAPAAATLVRS</sequence>
<dbReference type="RefSeq" id="WP_048573378.1">
    <property type="nucleotide sequence ID" value="NZ_LFEH01000071.1"/>
</dbReference>
<accession>A0ABR5HVV7</accession>
<reference evidence="1 2" key="1">
    <citation type="submission" date="2015-06" db="EMBL/GenBank/DDBJ databases">
        <title>Draft genome sequence of Streptomyces leeuwenhoekii C58, which produces the novel lasso peptide, chaxapeptin.</title>
        <authorList>
            <person name="Yi Y."/>
            <person name="Hai D."/>
            <person name="Jaspars M."/>
            <person name="Sheng H."/>
            <person name="Rateb M.E."/>
            <person name="Bull A."/>
            <person name="Goodfellow M."/>
            <person name="Asenjo J.A."/>
            <person name="Ebel R."/>
        </authorList>
    </citation>
    <scope>NUCLEOTIDE SEQUENCE [LARGE SCALE GENOMIC DNA]</scope>
    <source>
        <strain evidence="1 2">C58</strain>
    </source>
</reference>
<comment type="caution">
    <text evidence="1">The sequence shown here is derived from an EMBL/GenBank/DDBJ whole genome shotgun (WGS) entry which is preliminary data.</text>
</comment>
<evidence type="ECO:0008006" key="3">
    <source>
        <dbReference type="Google" id="ProtNLM"/>
    </source>
</evidence>
<dbReference type="InterPro" id="IPR043148">
    <property type="entry name" value="TagF_C"/>
</dbReference>
<protein>
    <recommendedName>
        <fullName evidence="3">CDP-glycerol:glycerophosphate glycerophosphotransferase</fullName>
    </recommendedName>
</protein>
<dbReference type="PANTHER" id="PTHR37316">
    <property type="entry name" value="TEICHOIC ACID GLYCEROL-PHOSPHATE PRIMASE"/>
    <property type="match status" value="1"/>
</dbReference>
<feature type="non-terminal residue" evidence="1">
    <location>
        <position position="1"/>
    </location>
</feature>
<dbReference type="Gene3D" id="3.40.50.12580">
    <property type="match status" value="1"/>
</dbReference>
<proteinExistence type="predicted"/>
<dbReference type="EMBL" id="LFEH01000071">
    <property type="protein sequence ID" value="KMS77770.1"/>
    <property type="molecule type" value="Genomic_DNA"/>
</dbReference>